<proteinExistence type="predicted"/>
<protein>
    <recommendedName>
        <fullName evidence="2">Glycosyltransferase family 28 N-terminal domain-containing protein</fullName>
    </recommendedName>
</protein>
<dbReference type="AlphaFoldDB" id="A0A382R8Y7"/>
<gene>
    <name evidence="1" type="ORF">METZ01_LOCUS347023</name>
</gene>
<evidence type="ECO:0000313" key="1">
    <source>
        <dbReference type="EMBL" id="SVC94169.1"/>
    </source>
</evidence>
<dbReference type="EMBL" id="UINC01119980">
    <property type="protein sequence ID" value="SVC94169.1"/>
    <property type="molecule type" value="Genomic_DNA"/>
</dbReference>
<accession>A0A382R8Y7</accession>
<sequence length="126" mass="14670">MLKNKRILFAIMGWGLGHATRCIPLIQALLKDNQVVLASNGISSKLLRQEFPQLTCIDYPDYAVKYPRYKILLIPWILIQLPGIIMKLIQEYQLTQRVVEKENIDIIVSDSRYGIYQKEVPTFFMI</sequence>
<feature type="non-terminal residue" evidence="1">
    <location>
        <position position="126"/>
    </location>
</feature>
<name>A0A382R8Y7_9ZZZZ</name>
<dbReference type="Gene3D" id="3.40.50.11190">
    <property type="match status" value="1"/>
</dbReference>
<evidence type="ECO:0008006" key="2">
    <source>
        <dbReference type="Google" id="ProtNLM"/>
    </source>
</evidence>
<reference evidence="1" key="1">
    <citation type="submission" date="2018-05" db="EMBL/GenBank/DDBJ databases">
        <authorList>
            <person name="Lanie J.A."/>
            <person name="Ng W.-L."/>
            <person name="Kazmierczak K.M."/>
            <person name="Andrzejewski T.M."/>
            <person name="Davidsen T.M."/>
            <person name="Wayne K.J."/>
            <person name="Tettelin H."/>
            <person name="Glass J.I."/>
            <person name="Rusch D."/>
            <person name="Podicherti R."/>
            <person name="Tsui H.-C.T."/>
            <person name="Winkler M.E."/>
        </authorList>
    </citation>
    <scope>NUCLEOTIDE SEQUENCE</scope>
</reference>
<organism evidence="1">
    <name type="scientific">marine metagenome</name>
    <dbReference type="NCBI Taxonomy" id="408172"/>
    <lineage>
        <taxon>unclassified sequences</taxon>
        <taxon>metagenomes</taxon>
        <taxon>ecological metagenomes</taxon>
    </lineage>
</organism>